<keyword evidence="2" id="KW-1185">Reference proteome</keyword>
<name>A0A061J9X1_TRYRA</name>
<dbReference type="EMBL" id="AUPL01001139">
    <property type="protein sequence ID" value="ESL11120.1"/>
    <property type="molecule type" value="Genomic_DNA"/>
</dbReference>
<accession>A0A061J9X1</accession>
<organism evidence="1 2">
    <name type="scientific">Trypanosoma rangeli SC58</name>
    <dbReference type="NCBI Taxonomy" id="429131"/>
    <lineage>
        <taxon>Eukaryota</taxon>
        <taxon>Discoba</taxon>
        <taxon>Euglenozoa</taxon>
        <taxon>Kinetoplastea</taxon>
        <taxon>Metakinetoplastina</taxon>
        <taxon>Trypanosomatida</taxon>
        <taxon>Trypanosomatidae</taxon>
        <taxon>Trypanosoma</taxon>
        <taxon>Herpetosoma</taxon>
    </lineage>
</organism>
<dbReference type="SUPFAM" id="SSF54001">
    <property type="entry name" value="Cysteine proteinases"/>
    <property type="match status" value="1"/>
</dbReference>
<proteinExistence type="predicted"/>
<gene>
    <name evidence="1" type="ORF">TRSC58_01139</name>
</gene>
<evidence type="ECO:0000313" key="2">
    <source>
        <dbReference type="Proteomes" id="UP000031737"/>
    </source>
</evidence>
<dbReference type="AlphaFoldDB" id="A0A061J9X1"/>
<dbReference type="Proteomes" id="UP000031737">
    <property type="component" value="Unassembled WGS sequence"/>
</dbReference>
<evidence type="ECO:0000313" key="1">
    <source>
        <dbReference type="EMBL" id="ESL11120.1"/>
    </source>
</evidence>
<dbReference type="InterPro" id="IPR038765">
    <property type="entry name" value="Papain-like_cys_pep_sf"/>
</dbReference>
<sequence length="485" mass="53443">MLVFGLCSENKGSEKEVHFGVMSFNAGDMEARLEALQSKLEVMHTDIKKVISHGVSSYNGENSFFRSASAQPPLNGSMVMQTPKIPIGRVSRLCAANFSDTTASTGTLSPSFLPVISGSGSAGGGTGRIGFQEKSFSVEVPDSLYNRRRAEASKQKLQEFVKPMILSSEEKTVPELRSAPCAWLLSIAIACSYVSGEHVTIEDILRQNRLGLHYVSFPSVTLAELFDVTSEFLSNHPKLREMHVRCEVATFDTETRDELGDFMGVGERLPIMTLSQFRKDLANNDPQSLSIVNFDPYQIEQHEIRMRLNYMELNEAEHPMESITPRWPASNQGAFGLVLGFSPALHSVVVGTPTLLEDGRIVIEEHTVPLQVLYKALCVKDNYCNRARGFVRVFLGDQFIEKVPSIFPLNLLDGSLAGGMLLTALDTSIAPHILGLSLMHHLVTNVLLNETERQRQNATNFQGVVLRGIPVTMVCQQLGLGITTI</sequence>
<reference evidence="1 2" key="1">
    <citation type="submission" date="2013-07" db="EMBL/GenBank/DDBJ databases">
        <authorList>
            <person name="Stoco P.H."/>
            <person name="Wagner G."/>
            <person name="Gerber A."/>
            <person name="Zaha A."/>
            <person name="Thompson C."/>
            <person name="Bartholomeu D.C."/>
            <person name="Luckemeyer D.D."/>
            <person name="Bahia D."/>
            <person name="Loreto E."/>
            <person name="Prestes E.B."/>
            <person name="Lima F.M."/>
            <person name="Rodrigues-Luiz G."/>
            <person name="Vallejo G.A."/>
            <person name="Filho J.F."/>
            <person name="Monteiro K.M."/>
            <person name="Tyler K.M."/>
            <person name="de Almeida L.G."/>
            <person name="Ortiz M.F."/>
            <person name="Siervo M.A."/>
            <person name="de Moraes M.H."/>
            <person name="Cunha O.L."/>
            <person name="Mendonca-Neto R."/>
            <person name="Silva R."/>
            <person name="Teixeira S.M."/>
            <person name="Murta S.M."/>
            <person name="Sincero T.C."/>
            <person name="Mendes T.A."/>
            <person name="Urmenyi T.P."/>
            <person name="Silva V.G."/>
            <person name="da Rocha W.D."/>
            <person name="Andersson B."/>
            <person name="Romanha A.J."/>
            <person name="Steindel M."/>
            <person name="de Vasconcelos A.T."/>
            <person name="Grisard E.C."/>
        </authorList>
    </citation>
    <scope>NUCLEOTIDE SEQUENCE [LARGE SCALE GENOMIC DNA]</scope>
    <source>
        <strain evidence="1 2">SC58</strain>
    </source>
</reference>
<comment type="caution">
    <text evidence="1">The sequence shown here is derived from an EMBL/GenBank/DDBJ whole genome shotgun (WGS) entry which is preliminary data.</text>
</comment>
<dbReference type="VEuPathDB" id="TriTrypDB:TRSC58_01139"/>
<protein>
    <submittedName>
        <fullName evidence="1">Uncharacterized protein</fullName>
    </submittedName>
</protein>